<gene>
    <name evidence="2" type="ORF">NPM19_29630</name>
</gene>
<feature type="chain" id="PRO_5043531941" evidence="1">
    <location>
        <begin position="20"/>
        <end position="58"/>
    </location>
</feature>
<keyword evidence="1" id="KW-0732">Signal</keyword>
<dbReference type="AlphaFoldDB" id="A0AAW5L8U2"/>
<organism evidence="2 3">
    <name type="scientific">Bacillus cereus</name>
    <dbReference type="NCBI Taxonomy" id="1396"/>
    <lineage>
        <taxon>Bacteria</taxon>
        <taxon>Bacillati</taxon>
        <taxon>Bacillota</taxon>
        <taxon>Bacilli</taxon>
        <taxon>Bacillales</taxon>
        <taxon>Bacillaceae</taxon>
        <taxon>Bacillus</taxon>
        <taxon>Bacillus cereus group</taxon>
    </lineage>
</organism>
<name>A0AAW5L8U2_BACCE</name>
<accession>A0AAW5L8U2</accession>
<reference evidence="2" key="1">
    <citation type="submission" date="2022-07" db="EMBL/GenBank/DDBJ databases">
        <title>Identification and characterization of Bacillus thuringiensis and other Bacillus cereus group isolates from spinach by whole genome sequencing.</title>
        <authorList>
            <person name="Zao X."/>
            <person name="Zervas A."/>
            <person name="Hendriks M."/>
            <person name="Rajkovic A."/>
            <person name="Van Overbeek L."/>
            <person name="Hendriksen N.B."/>
            <person name="Uyttendaele M."/>
        </authorList>
    </citation>
    <scope>NUCLEOTIDE SEQUENCE</scope>
    <source>
        <strain evidence="2">781001F-1</strain>
    </source>
</reference>
<evidence type="ECO:0000256" key="1">
    <source>
        <dbReference type="SAM" id="SignalP"/>
    </source>
</evidence>
<sequence length="58" mass="6686">MKLIIMAMQIAFFALFSYSGVDSVKNINNEKQVQVAAQYEFNKKQENMTRMFTDPGSM</sequence>
<proteinExistence type="predicted"/>
<evidence type="ECO:0000313" key="3">
    <source>
        <dbReference type="Proteomes" id="UP001204643"/>
    </source>
</evidence>
<feature type="signal peptide" evidence="1">
    <location>
        <begin position="1"/>
        <end position="19"/>
    </location>
</feature>
<dbReference type="Proteomes" id="UP001204643">
    <property type="component" value="Unassembled WGS sequence"/>
</dbReference>
<evidence type="ECO:0000313" key="2">
    <source>
        <dbReference type="EMBL" id="MCQ6288745.1"/>
    </source>
</evidence>
<dbReference type="RefSeq" id="WP_176545729.1">
    <property type="nucleotide sequence ID" value="NZ_JANHDX010000257.1"/>
</dbReference>
<protein>
    <submittedName>
        <fullName evidence="2">Uncharacterized protein</fullName>
    </submittedName>
</protein>
<comment type="caution">
    <text evidence="2">The sequence shown here is derived from an EMBL/GenBank/DDBJ whole genome shotgun (WGS) entry which is preliminary data.</text>
</comment>
<dbReference type="EMBL" id="JANHEB010000089">
    <property type="protein sequence ID" value="MCQ6288745.1"/>
    <property type="molecule type" value="Genomic_DNA"/>
</dbReference>